<dbReference type="OrthoDB" id="8968203at2"/>
<dbReference type="InterPro" id="IPR005545">
    <property type="entry name" value="YCII"/>
</dbReference>
<dbReference type="PANTHER" id="PTHR37828">
    <property type="entry name" value="GSR2449 PROTEIN"/>
    <property type="match status" value="1"/>
</dbReference>
<reference evidence="3 4" key="1">
    <citation type="journal article" date="2016" name="Biochim. Biophys. Acta">
        <title>Photochemical characterization of actinorhodopsin and its functional existence in the natural host.</title>
        <authorList>
            <person name="Nakamura S."/>
            <person name="Kikukawa T."/>
            <person name="Tamogami J."/>
            <person name="Kamiya M."/>
            <person name="Aizawa T."/>
            <person name="Hahn M.W."/>
            <person name="Ihara K."/>
            <person name="Kamo N."/>
            <person name="Demura M."/>
        </authorList>
    </citation>
    <scope>NUCLEOTIDE SEQUENCE [LARGE SCALE GENOMIC DNA]</scope>
    <source>
        <strain evidence="3 4">MWH-Dar1</strain>
    </source>
</reference>
<dbReference type="Gene3D" id="3.30.70.1060">
    <property type="entry name" value="Dimeric alpha+beta barrel"/>
    <property type="match status" value="1"/>
</dbReference>
<protein>
    <recommendedName>
        <fullName evidence="2">YCII-related domain-containing protein</fullName>
    </recommendedName>
</protein>
<dbReference type="STRING" id="535712.A4Z71_01765"/>
<name>A0A1D9DY83_9MICO</name>
<comment type="similarity">
    <text evidence="1">Belongs to the YciI family.</text>
</comment>
<sequence length="93" mass="10388">MAIFAVTYFYTADADELALVRPSHRQWLSDQLDEGSLLASGPMVDTPSALLIWRATDLAELSKLLDEDPFDIAGFIGERTITEWNPVFGPWSN</sequence>
<dbReference type="KEGG" id="rpla:A4Z71_01765"/>
<evidence type="ECO:0000313" key="3">
    <source>
        <dbReference type="EMBL" id="AOY55755.1"/>
    </source>
</evidence>
<keyword evidence="4" id="KW-1185">Reference proteome</keyword>
<dbReference type="SUPFAM" id="SSF54909">
    <property type="entry name" value="Dimeric alpha+beta barrel"/>
    <property type="match status" value="1"/>
</dbReference>
<dbReference type="Pfam" id="PF03795">
    <property type="entry name" value="YCII"/>
    <property type="match status" value="1"/>
</dbReference>
<feature type="domain" description="YCII-related" evidence="2">
    <location>
        <begin position="6"/>
        <end position="85"/>
    </location>
</feature>
<dbReference type="RefSeq" id="WP_070954267.1">
    <property type="nucleotide sequence ID" value="NZ_CP015208.1"/>
</dbReference>
<gene>
    <name evidence="3" type="ORF">A4Z71_01765</name>
</gene>
<evidence type="ECO:0000313" key="4">
    <source>
        <dbReference type="Proteomes" id="UP000243784"/>
    </source>
</evidence>
<dbReference type="EMBL" id="CP015208">
    <property type="protein sequence ID" value="AOY55755.1"/>
    <property type="molecule type" value="Genomic_DNA"/>
</dbReference>
<evidence type="ECO:0000256" key="1">
    <source>
        <dbReference type="ARBA" id="ARBA00007689"/>
    </source>
</evidence>
<evidence type="ECO:0000259" key="2">
    <source>
        <dbReference type="Pfam" id="PF03795"/>
    </source>
</evidence>
<accession>A0A1D9DY83</accession>
<dbReference type="AlphaFoldDB" id="A0A1D9DY83"/>
<dbReference type="InterPro" id="IPR011008">
    <property type="entry name" value="Dimeric_a/b-barrel"/>
</dbReference>
<dbReference type="Proteomes" id="UP000243784">
    <property type="component" value="Chromosome"/>
</dbReference>
<dbReference type="PANTHER" id="PTHR37828:SF1">
    <property type="entry name" value="YCII-RELATED DOMAIN-CONTAINING PROTEIN"/>
    <property type="match status" value="1"/>
</dbReference>
<proteinExistence type="inferred from homology"/>
<organism evidence="3 4">
    <name type="scientific">Candidatus Rhodoluna planktonica</name>
    <dbReference type="NCBI Taxonomy" id="535712"/>
    <lineage>
        <taxon>Bacteria</taxon>
        <taxon>Bacillati</taxon>
        <taxon>Actinomycetota</taxon>
        <taxon>Actinomycetes</taxon>
        <taxon>Micrococcales</taxon>
        <taxon>Microbacteriaceae</taxon>
        <taxon>Luna cluster</taxon>
        <taxon>Luna-1 subcluster</taxon>
        <taxon>Rhodoluna</taxon>
    </lineage>
</organism>